<dbReference type="EMBL" id="JARKIE010000159">
    <property type="protein sequence ID" value="KAJ7674116.1"/>
    <property type="molecule type" value="Genomic_DNA"/>
</dbReference>
<keyword evidence="2" id="KW-1185">Reference proteome</keyword>
<sequence>WSYAFCELHYAELQVFWTKSLDRQGAQALNPEAVKSWFNLVKEHIVDKDILPENIYGMDESGFVTSDTGKQRVVGRQG</sequence>
<gene>
    <name evidence="1" type="ORF">B0H17DRAFT_840293</name>
</gene>
<reference evidence="1" key="1">
    <citation type="submission" date="2023-03" db="EMBL/GenBank/DDBJ databases">
        <title>Massive genome expansion in bonnet fungi (Mycena s.s.) driven by repeated elements and novel gene families across ecological guilds.</title>
        <authorList>
            <consortium name="Lawrence Berkeley National Laboratory"/>
            <person name="Harder C.B."/>
            <person name="Miyauchi S."/>
            <person name="Viragh M."/>
            <person name="Kuo A."/>
            <person name="Thoen E."/>
            <person name="Andreopoulos B."/>
            <person name="Lu D."/>
            <person name="Skrede I."/>
            <person name="Drula E."/>
            <person name="Henrissat B."/>
            <person name="Morin E."/>
            <person name="Kohler A."/>
            <person name="Barry K."/>
            <person name="LaButti K."/>
            <person name="Morin E."/>
            <person name="Salamov A."/>
            <person name="Lipzen A."/>
            <person name="Mereny Z."/>
            <person name="Hegedus B."/>
            <person name="Baldrian P."/>
            <person name="Stursova M."/>
            <person name="Weitz H."/>
            <person name="Taylor A."/>
            <person name="Grigoriev I.V."/>
            <person name="Nagy L.G."/>
            <person name="Martin F."/>
            <person name="Kauserud H."/>
        </authorList>
    </citation>
    <scope>NUCLEOTIDE SEQUENCE</scope>
    <source>
        <strain evidence="1">CBHHK067</strain>
    </source>
</reference>
<feature type="non-terminal residue" evidence="1">
    <location>
        <position position="78"/>
    </location>
</feature>
<evidence type="ECO:0000313" key="1">
    <source>
        <dbReference type="EMBL" id="KAJ7674116.1"/>
    </source>
</evidence>
<dbReference type="Proteomes" id="UP001221757">
    <property type="component" value="Unassembled WGS sequence"/>
</dbReference>
<comment type="caution">
    <text evidence="1">The sequence shown here is derived from an EMBL/GenBank/DDBJ whole genome shotgun (WGS) entry which is preliminary data.</text>
</comment>
<organism evidence="1 2">
    <name type="scientific">Mycena rosella</name>
    <name type="common">Pink bonnet</name>
    <name type="synonym">Agaricus rosellus</name>
    <dbReference type="NCBI Taxonomy" id="1033263"/>
    <lineage>
        <taxon>Eukaryota</taxon>
        <taxon>Fungi</taxon>
        <taxon>Dikarya</taxon>
        <taxon>Basidiomycota</taxon>
        <taxon>Agaricomycotina</taxon>
        <taxon>Agaricomycetes</taxon>
        <taxon>Agaricomycetidae</taxon>
        <taxon>Agaricales</taxon>
        <taxon>Marasmiineae</taxon>
        <taxon>Mycenaceae</taxon>
        <taxon>Mycena</taxon>
    </lineage>
</organism>
<protein>
    <submittedName>
        <fullName evidence="1">Uncharacterized protein</fullName>
    </submittedName>
</protein>
<accession>A0AAD7GBK3</accession>
<evidence type="ECO:0000313" key="2">
    <source>
        <dbReference type="Proteomes" id="UP001221757"/>
    </source>
</evidence>
<proteinExistence type="predicted"/>
<dbReference type="AlphaFoldDB" id="A0AAD7GBK3"/>
<name>A0AAD7GBK3_MYCRO</name>
<feature type="non-terminal residue" evidence="1">
    <location>
        <position position="1"/>
    </location>
</feature>